<protein>
    <submittedName>
        <fullName evidence="1">Uncharacterized protein</fullName>
    </submittedName>
</protein>
<dbReference type="AlphaFoldDB" id="A0A6J4NUP6"/>
<dbReference type="EMBL" id="CADCUS010000168">
    <property type="protein sequence ID" value="CAA9395695.1"/>
    <property type="molecule type" value="Genomic_DNA"/>
</dbReference>
<name>A0A6J4NUP6_9PSEU</name>
<organism evidence="1">
    <name type="scientific">uncultured Pseudonocardia sp</name>
    <dbReference type="NCBI Taxonomy" id="211455"/>
    <lineage>
        <taxon>Bacteria</taxon>
        <taxon>Bacillati</taxon>
        <taxon>Actinomycetota</taxon>
        <taxon>Actinomycetes</taxon>
        <taxon>Pseudonocardiales</taxon>
        <taxon>Pseudonocardiaceae</taxon>
        <taxon>Pseudonocardia</taxon>
        <taxon>environmental samples</taxon>
    </lineage>
</organism>
<accession>A0A6J4NUP6</accession>
<evidence type="ECO:0000313" key="1">
    <source>
        <dbReference type="EMBL" id="CAA9395695.1"/>
    </source>
</evidence>
<proteinExistence type="predicted"/>
<sequence>MGRAREPGRGDDALPFPGMLGCGAVTAHRLSGPCSTGSEVCPSVH</sequence>
<gene>
    <name evidence="1" type="ORF">AVDCRST_MAG66-1125</name>
</gene>
<reference evidence="1" key="1">
    <citation type="submission" date="2020-02" db="EMBL/GenBank/DDBJ databases">
        <authorList>
            <person name="Meier V. D."/>
        </authorList>
    </citation>
    <scope>NUCLEOTIDE SEQUENCE</scope>
    <source>
        <strain evidence="1">AVDCRST_MAG66</strain>
    </source>
</reference>